<dbReference type="OrthoDB" id="9912824at2"/>
<accession>A0A1M5A3E3</accession>
<keyword evidence="1" id="KW-0472">Membrane</keyword>
<dbReference type="EMBL" id="FQUI01000052">
    <property type="protein sequence ID" value="SHF24725.1"/>
    <property type="molecule type" value="Genomic_DNA"/>
</dbReference>
<proteinExistence type="predicted"/>
<evidence type="ECO:0000313" key="2">
    <source>
        <dbReference type="EMBL" id="SHF24725.1"/>
    </source>
</evidence>
<evidence type="ECO:0000256" key="1">
    <source>
        <dbReference type="SAM" id="Phobius"/>
    </source>
</evidence>
<reference evidence="2" key="1">
    <citation type="submission" date="2016-11" db="EMBL/GenBank/DDBJ databases">
        <authorList>
            <person name="Varghese N."/>
            <person name="Submissions S."/>
        </authorList>
    </citation>
    <scope>NUCLEOTIDE SEQUENCE [LARGE SCALE GENOMIC DNA]</scope>
    <source>
        <strain evidence="2">DSM 16785</strain>
    </source>
</reference>
<keyword evidence="1" id="KW-1133">Transmembrane helix</keyword>
<dbReference type="RefSeq" id="WP_072865967.1">
    <property type="nucleotide sequence ID" value="NZ_FQUI01000052.1"/>
</dbReference>
<keyword evidence="3" id="KW-1185">Reference proteome</keyword>
<keyword evidence="1" id="KW-0812">Transmembrane</keyword>
<protein>
    <submittedName>
        <fullName evidence="2">Uncharacterized protein</fullName>
    </submittedName>
</protein>
<name>A0A1M5A3E3_MARH1</name>
<dbReference type="Proteomes" id="UP000184334">
    <property type="component" value="Unassembled WGS sequence"/>
</dbReference>
<evidence type="ECO:0000313" key="3">
    <source>
        <dbReference type="Proteomes" id="UP000184334"/>
    </source>
</evidence>
<organism evidence="2 3">
    <name type="scientific">Marinitoga hydrogenitolerans (strain DSM 16785 / JCM 12826 / AT1271)</name>
    <dbReference type="NCBI Taxonomy" id="1122195"/>
    <lineage>
        <taxon>Bacteria</taxon>
        <taxon>Thermotogati</taxon>
        <taxon>Thermotogota</taxon>
        <taxon>Thermotogae</taxon>
        <taxon>Petrotogales</taxon>
        <taxon>Petrotogaceae</taxon>
        <taxon>Marinitoga</taxon>
    </lineage>
</organism>
<gene>
    <name evidence="2" type="ORF">SAMN02745164_02083</name>
</gene>
<sequence>MFDYLEYWKNSEFRFKFIVFVILIIISYFQLKTAYNLYFNPIYILEKYYSSMREARIKYDSYNKSYEKYHFYYYQPKEKLREYLNEMIEERRKHVLNSEKVEKLMREYYKELEKEEIILNMLVSLDEEDKLYKNIKTTKYGYNVYLINPMVV</sequence>
<comment type="caution">
    <text evidence="2">The sequence shown here is derived from an EMBL/GenBank/DDBJ whole genome shotgun (WGS) entry which is preliminary data.</text>
</comment>
<dbReference type="AlphaFoldDB" id="A0A1M5A3E3"/>
<feature type="transmembrane region" description="Helical" evidence="1">
    <location>
        <begin position="13"/>
        <end position="31"/>
    </location>
</feature>